<reference evidence="7" key="2">
    <citation type="submission" date="2025-09" db="UniProtKB">
        <authorList>
            <consortium name="Ensembl"/>
        </authorList>
    </citation>
    <scope>IDENTIFICATION</scope>
</reference>
<evidence type="ECO:0000313" key="8">
    <source>
        <dbReference type="Proteomes" id="UP000261360"/>
    </source>
</evidence>
<feature type="domain" description="CFAP65 fourth Ig-like" evidence="4">
    <location>
        <begin position="345"/>
        <end position="438"/>
    </location>
</feature>
<dbReference type="InterPro" id="IPR058536">
    <property type="entry name" value="Ig_CFAP65_4th"/>
</dbReference>
<dbReference type="GeneTree" id="ENSGT00430000031142"/>
<dbReference type="Pfam" id="PF25248">
    <property type="entry name" value="Ig_CFAP65_8th"/>
    <property type="match status" value="1"/>
</dbReference>
<sequence length="1474" mass="164319">MLAEAQGPDPMGEHQRHASSKRSCFLGLETRPEVVWEDWDLGKEFTKTLVLKNIHNKLQKLHLRLPVSKFFTTLIPQIIVLSPGTSFSIPVTFRPIQMYEDSIEFQGKDGSFQVQLRAIIPCPALEVPDSVLLPICAVQHSSHTTFRLKNASKLQTCFEWVCAAPFQLSPEQGLLRPSQECHITVVFRPQEAMVYQQQAYCMFGEDGYKAESCCTVLLQALAKYPCLQLRNPAEKEEKDQGGPVLHFGSVAVGKSFHACVTAIFSLSWLSSEVPLFGSEFRCDVTRGKVVPGGSLRAAVTYSPAMVDTVSVEYLSLKCQGALNETLLKLTGNSIGPKVSLSSSVVDFGCVEEGEAVIQTVELINSSPVETIYQWDLDCNGYSVFSIQPASGIVRPHSHTTLKAVYRPTQPIAHYRRVACLILHRDPLFLDLIGTCHSKLQKPAILKPEHLVLYKLHWYRRQDPPYNPSAMQQNKNVHLNQQLLQSTLDEVKCHREILDSAPVVPRTPMEEFYQICLGCTDPLFSSSSSSSHVSVVPCELVFNHKMSSSLSASSTSSQSVSIINHTRGKLSLVWTVTQDSAFTVSPSSCDLPPLKSTSFRVTYDPKQLNTLHGAQLECFAYYKMDHIGERLLCPPWCVTVRVIGHSFQPGKEHFIPCCSLKPPQVFPALSALSYQTVLLQNGGDLPLTFCLDHSSNPALVESLSVIPNCGLIQPGHHRILTLRTTPTEDSPKQGFNLLLQLNAAKHTKELTVVSVVEKPCVSLEGDGSLYFQPTAVGSRTQRSHHIRNLSSLPLRLVAVCACLFPPQAENAVVDLEENLVGSYRSIEIPLVNNSPCPVSFHLSVQQTFLDEELIYDSETEPSALQLDCERGTITSHSTMLLRCTVKPYRRTQYLWKISYQTLNTSGFVSSPPQPVCEVRAKGVFPTLQVTDVCGCGSVAGLSKVYLWKLLSLDNLNKHLLSIPSSAELTYGTPTRHSCPSIFTKTMLDFSFSAAPMNSDPSTFVLMFHNPGPIPVNWAFLFPEDQQIEMEYWAETGEFSSTELYQMKVQDNRLFSISPRAGTLYPGQQRAVHFSYSHDFARTDRFPVVFKLSYGREILFNFQGLTVERDRPYLHFASNQHVFTSVTIGDCSPPRQVYELHNAGAVPVHYEVDRAVLSQLQIDNFNHPVLCCLSPEGEIPPGKTAMLEWIFSPLEAKMYHVWTFSMVTTVSHSLLSPPLQVIQEAALTRYHESLQRLEEERERQRDEFTITDKNLILTAPLCLISSPLQTLPPICASSSCETVGFICTKLTRAERRACRETTKVQKQPEPPQPSLLHLEVTAHSHMCIYVFFLFSFSRNMLDDSAFVQSLITLASKPITYQPFHCPPVYPTTSSPPKPQPQVLLSGTKAGSNQEHNTVDREGTAGFSGNTPQRQNTLHTKHVPNGMSEVVLLNTLQNLMMEAVRGELLLTAHPRTVILPPVSTSKMKSHCLGLIYV</sequence>
<dbReference type="PANTHER" id="PTHR46127">
    <property type="entry name" value="CILIA- AND FLAGELLA-ASSOCIATED PROTEIN 65"/>
    <property type="match status" value="1"/>
</dbReference>
<dbReference type="GO" id="GO:0007288">
    <property type="term" value="P:sperm axoneme assembly"/>
    <property type="evidence" value="ECO:0007669"/>
    <property type="project" value="TreeGrafter"/>
</dbReference>
<evidence type="ECO:0000256" key="2">
    <source>
        <dbReference type="SAM" id="MobiDB-lite"/>
    </source>
</evidence>
<feature type="compositionally biased region" description="Pro residues" evidence="2">
    <location>
        <begin position="1367"/>
        <end position="1377"/>
    </location>
</feature>
<dbReference type="InterPro" id="IPR056344">
    <property type="entry name" value="Ig_CFAP65-like_9th"/>
</dbReference>
<accession>A0A3B4YKV7</accession>
<dbReference type="Pfam" id="PF24816">
    <property type="entry name" value="Ig_CFAP65__9th"/>
    <property type="match status" value="1"/>
</dbReference>
<evidence type="ECO:0000259" key="5">
    <source>
        <dbReference type="Pfam" id="PF24816"/>
    </source>
</evidence>
<proteinExistence type="predicted"/>
<name>A0A3B4YKV7_SERLL</name>
<feature type="coiled-coil region" evidence="1">
    <location>
        <begin position="1225"/>
        <end position="1252"/>
    </location>
</feature>
<dbReference type="InterPro" id="IPR057467">
    <property type="entry name" value="Ig_CFAP65_8th"/>
</dbReference>
<evidence type="ECO:0000259" key="3">
    <source>
        <dbReference type="Pfam" id="PF24291"/>
    </source>
</evidence>
<feature type="domain" description="CFAP65 eight Ig-like" evidence="6">
    <location>
        <begin position="807"/>
        <end position="921"/>
    </location>
</feature>
<reference evidence="7" key="1">
    <citation type="submission" date="2025-08" db="UniProtKB">
        <authorList>
            <consortium name="Ensembl"/>
        </authorList>
    </citation>
    <scope>IDENTIFICATION</scope>
</reference>
<dbReference type="PANTHER" id="PTHR46127:SF1">
    <property type="entry name" value="CILIA- AND FLAGELLA-ASSOCIATED PROTEIN 65"/>
    <property type="match status" value="1"/>
</dbReference>
<dbReference type="Pfam" id="PF24507">
    <property type="entry name" value="Ig_CFAP65_4th"/>
    <property type="match status" value="1"/>
</dbReference>
<organism evidence="7 8">
    <name type="scientific">Seriola lalandi dorsalis</name>
    <dbReference type="NCBI Taxonomy" id="1841481"/>
    <lineage>
        <taxon>Eukaryota</taxon>
        <taxon>Metazoa</taxon>
        <taxon>Chordata</taxon>
        <taxon>Craniata</taxon>
        <taxon>Vertebrata</taxon>
        <taxon>Euteleostomi</taxon>
        <taxon>Actinopterygii</taxon>
        <taxon>Neopterygii</taxon>
        <taxon>Teleostei</taxon>
        <taxon>Neoteleostei</taxon>
        <taxon>Acanthomorphata</taxon>
        <taxon>Carangaria</taxon>
        <taxon>Carangiformes</taxon>
        <taxon>Carangidae</taxon>
        <taxon>Seriola</taxon>
    </lineage>
</organism>
<dbReference type="InterPro" id="IPR013783">
    <property type="entry name" value="Ig-like_fold"/>
</dbReference>
<evidence type="ECO:0000313" key="7">
    <source>
        <dbReference type="Ensembl" id="ENSSLDP00000028886.1"/>
    </source>
</evidence>
<dbReference type="InterPro" id="IPR052614">
    <property type="entry name" value="CFAP65"/>
</dbReference>
<dbReference type="GO" id="GO:0005737">
    <property type="term" value="C:cytoplasm"/>
    <property type="evidence" value="ECO:0007669"/>
    <property type="project" value="UniProtKB-SubCell"/>
</dbReference>
<keyword evidence="8" id="KW-1185">Reference proteome</keyword>
<feature type="region of interest" description="Disordered" evidence="2">
    <location>
        <begin position="1367"/>
        <end position="1417"/>
    </location>
</feature>
<dbReference type="GO" id="GO:0036126">
    <property type="term" value="C:sperm flagellum"/>
    <property type="evidence" value="ECO:0007669"/>
    <property type="project" value="TreeGrafter"/>
</dbReference>
<feature type="compositionally biased region" description="Polar residues" evidence="2">
    <location>
        <begin position="1380"/>
        <end position="1393"/>
    </location>
</feature>
<dbReference type="Proteomes" id="UP000261360">
    <property type="component" value="Unplaced"/>
</dbReference>
<feature type="domain" description="CFAP65-like ninth Ig-like" evidence="5">
    <location>
        <begin position="924"/>
        <end position="1102"/>
    </location>
</feature>
<keyword evidence="1" id="KW-0175">Coiled coil</keyword>
<dbReference type="Ensembl" id="ENSSLDT00000029733.1">
    <property type="protein sequence ID" value="ENSSLDP00000028886.1"/>
    <property type="gene ID" value="ENSSLDG00000022285.1"/>
</dbReference>
<feature type="domain" description="CFAP65 tenth Ig-like" evidence="3">
    <location>
        <begin position="1105"/>
        <end position="1200"/>
    </location>
</feature>
<evidence type="ECO:0000256" key="1">
    <source>
        <dbReference type="SAM" id="Coils"/>
    </source>
</evidence>
<evidence type="ECO:0000259" key="4">
    <source>
        <dbReference type="Pfam" id="PF24507"/>
    </source>
</evidence>
<protein>
    <submittedName>
        <fullName evidence="7">Cilia and flagella associated protein 65</fullName>
    </submittedName>
</protein>
<evidence type="ECO:0000259" key="6">
    <source>
        <dbReference type="Pfam" id="PF25248"/>
    </source>
</evidence>
<dbReference type="Gene3D" id="2.60.40.10">
    <property type="entry name" value="Immunoglobulins"/>
    <property type="match status" value="3"/>
</dbReference>
<dbReference type="Pfam" id="PF24291">
    <property type="entry name" value="Ig_CFAP65"/>
    <property type="match status" value="1"/>
</dbReference>
<dbReference type="InterPro" id="IPR056305">
    <property type="entry name" value="Ig_CFAP65_10th"/>
</dbReference>
<feature type="compositionally biased region" description="Polar residues" evidence="2">
    <location>
        <begin position="1404"/>
        <end position="1415"/>
    </location>
</feature>